<evidence type="ECO:0000256" key="3">
    <source>
        <dbReference type="ARBA" id="ARBA00023002"/>
    </source>
</evidence>
<dbReference type="SUPFAM" id="SSF51905">
    <property type="entry name" value="FAD/NAD(P)-binding domain"/>
    <property type="match status" value="1"/>
</dbReference>
<feature type="domain" description="FAD-binding" evidence="4">
    <location>
        <begin position="7"/>
        <end position="331"/>
    </location>
</feature>
<comment type="caution">
    <text evidence="5">The sequence shown here is derived from an EMBL/GenBank/DDBJ whole genome shotgun (WGS) entry which is preliminary data.</text>
</comment>
<evidence type="ECO:0000256" key="2">
    <source>
        <dbReference type="ARBA" id="ARBA00022827"/>
    </source>
</evidence>
<keyword evidence="6" id="KW-1185">Reference proteome</keyword>
<evidence type="ECO:0000313" key="6">
    <source>
        <dbReference type="Proteomes" id="UP000700596"/>
    </source>
</evidence>
<dbReference type="PANTHER" id="PTHR46720:SF3">
    <property type="entry name" value="FAD-BINDING DOMAIN-CONTAINING PROTEIN-RELATED"/>
    <property type="match status" value="1"/>
</dbReference>
<organism evidence="5 6">
    <name type="scientific">Dendryphion nanum</name>
    <dbReference type="NCBI Taxonomy" id="256645"/>
    <lineage>
        <taxon>Eukaryota</taxon>
        <taxon>Fungi</taxon>
        <taxon>Dikarya</taxon>
        <taxon>Ascomycota</taxon>
        <taxon>Pezizomycotina</taxon>
        <taxon>Dothideomycetes</taxon>
        <taxon>Pleosporomycetidae</taxon>
        <taxon>Pleosporales</taxon>
        <taxon>Torulaceae</taxon>
        <taxon>Dendryphion</taxon>
    </lineage>
</organism>
<dbReference type="GO" id="GO:0044550">
    <property type="term" value="P:secondary metabolite biosynthetic process"/>
    <property type="evidence" value="ECO:0007669"/>
    <property type="project" value="TreeGrafter"/>
</dbReference>
<gene>
    <name evidence="5" type="ORF">B0J11DRAFT_40</name>
</gene>
<dbReference type="Gene3D" id="3.50.50.60">
    <property type="entry name" value="FAD/NAD(P)-binding domain"/>
    <property type="match status" value="1"/>
</dbReference>
<dbReference type="PANTHER" id="PTHR46720">
    <property type="entry name" value="HYDROXYLASE, PUTATIVE (AFU_ORTHOLOGUE AFUA_3G01460)-RELATED"/>
    <property type="match status" value="1"/>
</dbReference>
<evidence type="ECO:0000313" key="5">
    <source>
        <dbReference type="EMBL" id="KAH7137916.1"/>
    </source>
</evidence>
<keyword evidence="2" id="KW-0274">FAD</keyword>
<dbReference type="GO" id="GO:0071949">
    <property type="term" value="F:FAD binding"/>
    <property type="evidence" value="ECO:0007669"/>
    <property type="project" value="InterPro"/>
</dbReference>
<evidence type="ECO:0000256" key="1">
    <source>
        <dbReference type="ARBA" id="ARBA00022630"/>
    </source>
</evidence>
<dbReference type="Pfam" id="PF01494">
    <property type="entry name" value="FAD_binding_3"/>
    <property type="match status" value="1"/>
</dbReference>
<dbReference type="InterPro" id="IPR051104">
    <property type="entry name" value="FAD_monoxygenase"/>
</dbReference>
<reference evidence="5" key="1">
    <citation type="journal article" date="2021" name="Nat. Commun.">
        <title>Genetic determinants of endophytism in the Arabidopsis root mycobiome.</title>
        <authorList>
            <person name="Mesny F."/>
            <person name="Miyauchi S."/>
            <person name="Thiergart T."/>
            <person name="Pickel B."/>
            <person name="Atanasova L."/>
            <person name="Karlsson M."/>
            <person name="Huettel B."/>
            <person name="Barry K.W."/>
            <person name="Haridas S."/>
            <person name="Chen C."/>
            <person name="Bauer D."/>
            <person name="Andreopoulos W."/>
            <person name="Pangilinan J."/>
            <person name="LaButti K."/>
            <person name="Riley R."/>
            <person name="Lipzen A."/>
            <person name="Clum A."/>
            <person name="Drula E."/>
            <person name="Henrissat B."/>
            <person name="Kohler A."/>
            <person name="Grigoriev I.V."/>
            <person name="Martin F.M."/>
            <person name="Hacquard S."/>
        </authorList>
    </citation>
    <scope>NUCLEOTIDE SEQUENCE</scope>
    <source>
        <strain evidence="5">MPI-CAGE-CH-0243</strain>
    </source>
</reference>
<sequence>MSDVKKLQIAIIGAGIAGLTTAIALQNHPGLDVHVFERATELREIGASIALGPNGMRTLDRLGIEAALTDDVAFRNTVTGWPHIYRHFKTSEILSKDAYEGQVERRHYTSRYYRAHLQQALLAHVEPSRIHLSKAFASLSSSPSGALIVHFTDSSTAPADLVLGADGIHSPVRRHFIPSSRPKWTGWVTFRSVFPISHVSHIKGLPEEASHYLSHDRTLFISRLGRDLYTVVGSYQSDPDAADAPWKDAVWNQEGDTKILKEYYKDWSPVVKDIIAAVPHTRIYPNASAEGIESWILGNGRVTLAGDAAHAHGGAFAAGGSLAIDDAWAFANAVEYIFPRKSEVVLEAGNIAKALRIYERTRKAHTDRVLKTVHKGNLAKIGRIGRAETDEELRKRAADREDMAWLHEHDVLAAFREAVRKEDGYGLVEARL</sequence>
<keyword evidence="3" id="KW-0560">Oxidoreductase</keyword>
<dbReference type="OrthoDB" id="417877at2759"/>
<protein>
    <recommendedName>
        <fullName evidence="4">FAD-binding domain-containing protein</fullName>
    </recommendedName>
</protein>
<dbReference type="InterPro" id="IPR002938">
    <property type="entry name" value="FAD-bd"/>
</dbReference>
<proteinExistence type="predicted"/>
<dbReference type="EMBL" id="JAGMWT010000001">
    <property type="protein sequence ID" value="KAH7137916.1"/>
    <property type="molecule type" value="Genomic_DNA"/>
</dbReference>
<name>A0A9P9EJ05_9PLEO</name>
<dbReference type="Proteomes" id="UP000700596">
    <property type="component" value="Unassembled WGS sequence"/>
</dbReference>
<accession>A0A9P9EJ05</accession>
<dbReference type="GO" id="GO:0016491">
    <property type="term" value="F:oxidoreductase activity"/>
    <property type="evidence" value="ECO:0007669"/>
    <property type="project" value="UniProtKB-KW"/>
</dbReference>
<dbReference type="AlphaFoldDB" id="A0A9P9EJ05"/>
<dbReference type="SUPFAM" id="SSF54373">
    <property type="entry name" value="FAD-linked reductases, C-terminal domain"/>
    <property type="match status" value="1"/>
</dbReference>
<dbReference type="InterPro" id="IPR036188">
    <property type="entry name" value="FAD/NAD-bd_sf"/>
</dbReference>
<keyword evidence="1" id="KW-0285">Flavoprotein</keyword>
<evidence type="ECO:0000259" key="4">
    <source>
        <dbReference type="Pfam" id="PF01494"/>
    </source>
</evidence>
<dbReference type="PRINTS" id="PR00420">
    <property type="entry name" value="RNGMNOXGNASE"/>
</dbReference>